<evidence type="ECO:0000256" key="4">
    <source>
        <dbReference type="ARBA" id="ARBA00022722"/>
    </source>
</evidence>
<reference evidence="11 12" key="1">
    <citation type="submission" date="2019-08" db="EMBL/GenBank/DDBJ databases">
        <title>In-depth cultivation of the pig gut microbiome towards novel bacterial diversity and tailored functional studies.</title>
        <authorList>
            <person name="Wylensek D."/>
            <person name="Hitch T.C.A."/>
            <person name="Clavel T."/>
        </authorList>
    </citation>
    <scope>NUCLEOTIDE SEQUENCE [LARGE SCALE GENOMIC DNA]</scope>
    <source>
        <strain evidence="11 12">Oil-RF-744-WCA-WT-10</strain>
    </source>
</reference>
<accession>A0A6L5XA07</accession>
<evidence type="ECO:0000256" key="8">
    <source>
        <dbReference type="HAMAP-Rule" id="MF_00104"/>
    </source>
</evidence>
<comment type="similarity">
    <text evidence="2">Belongs to the ribonuclease III family.</text>
</comment>
<keyword evidence="8" id="KW-0698">rRNA processing</keyword>
<evidence type="ECO:0000313" key="11">
    <source>
        <dbReference type="EMBL" id="MSS16285.1"/>
    </source>
</evidence>
<gene>
    <name evidence="8 11" type="primary">rnc</name>
    <name evidence="11" type="ORF">FYJ29_00635</name>
</gene>
<dbReference type="Gene3D" id="1.10.1520.10">
    <property type="entry name" value="Ribonuclease III domain"/>
    <property type="match status" value="1"/>
</dbReference>
<dbReference type="SUPFAM" id="SSF69065">
    <property type="entry name" value="RNase III domain-like"/>
    <property type="match status" value="1"/>
</dbReference>
<dbReference type="CDD" id="cd10845">
    <property type="entry name" value="DSRM_RNAse_III_family"/>
    <property type="match status" value="1"/>
</dbReference>
<dbReference type="PANTHER" id="PTHR11207:SF0">
    <property type="entry name" value="RIBONUCLEASE 3"/>
    <property type="match status" value="1"/>
</dbReference>
<dbReference type="PROSITE" id="PS00517">
    <property type="entry name" value="RNASE_3_1"/>
    <property type="match status" value="1"/>
</dbReference>
<dbReference type="PANTHER" id="PTHR11207">
    <property type="entry name" value="RIBONUCLEASE III"/>
    <property type="match status" value="1"/>
</dbReference>
<dbReference type="GO" id="GO:0006397">
    <property type="term" value="P:mRNA processing"/>
    <property type="evidence" value="ECO:0007669"/>
    <property type="project" value="UniProtKB-UniRule"/>
</dbReference>
<dbReference type="SUPFAM" id="SSF54768">
    <property type="entry name" value="dsRNA-binding domain-like"/>
    <property type="match status" value="1"/>
</dbReference>
<dbReference type="HAMAP" id="MF_00104">
    <property type="entry name" value="RNase_III"/>
    <property type="match status" value="1"/>
</dbReference>
<comment type="function">
    <text evidence="8">Digests double-stranded RNA. Involved in the processing of primary rRNA transcript to yield the immediate precursors to the large and small rRNAs (23S and 16S). Processes some mRNAs, and tRNAs when they are encoded in the rRNA operon. Processes pre-crRNA and tracrRNA of type II CRISPR loci if present in the organism.</text>
</comment>
<dbReference type="InterPro" id="IPR014720">
    <property type="entry name" value="dsRBD_dom"/>
</dbReference>
<comment type="catalytic activity">
    <reaction evidence="1 8">
        <text>Endonucleolytic cleavage to 5'-phosphomonoester.</text>
        <dbReference type="EC" id="3.1.26.3"/>
    </reaction>
</comment>
<dbReference type="EC" id="3.1.26.3" evidence="8"/>
<evidence type="ECO:0000256" key="1">
    <source>
        <dbReference type="ARBA" id="ARBA00000109"/>
    </source>
</evidence>
<dbReference type="GO" id="GO:0019843">
    <property type="term" value="F:rRNA binding"/>
    <property type="evidence" value="ECO:0007669"/>
    <property type="project" value="UniProtKB-KW"/>
</dbReference>
<comment type="subcellular location">
    <subcellularLocation>
        <location evidence="8">Cytoplasm</location>
    </subcellularLocation>
</comment>
<evidence type="ECO:0000256" key="3">
    <source>
        <dbReference type="ARBA" id="ARBA00022664"/>
    </source>
</evidence>
<dbReference type="GO" id="GO:0008033">
    <property type="term" value="P:tRNA processing"/>
    <property type="evidence" value="ECO:0007669"/>
    <property type="project" value="UniProtKB-KW"/>
</dbReference>
<feature type="domain" description="RNase III" evidence="10">
    <location>
        <begin position="34"/>
        <end position="151"/>
    </location>
</feature>
<evidence type="ECO:0000256" key="6">
    <source>
        <dbReference type="ARBA" id="ARBA00022801"/>
    </source>
</evidence>
<dbReference type="InterPro" id="IPR000999">
    <property type="entry name" value="RNase_III_dom"/>
</dbReference>
<feature type="binding site" evidence="8">
    <location>
        <position position="137"/>
    </location>
    <ligand>
        <name>Mg(2+)</name>
        <dbReference type="ChEBI" id="CHEBI:18420"/>
    </ligand>
</feature>
<dbReference type="CDD" id="cd00593">
    <property type="entry name" value="RIBOc"/>
    <property type="match status" value="1"/>
</dbReference>
<dbReference type="Pfam" id="PF00035">
    <property type="entry name" value="dsrm"/>
    <property type="match status" value="1"/>
</dbReference>
<keyword evidence="8" id="KW-0819">tRNA processing</keyword>
<keyword evidence="7 8" id="KW-0694">RNA-binding</keyword>
<keyword evidence="6 8" id="KW-0378">Hydrolase</keyword>
<keyword evidence="4 8" id="KW-0540">Nuclease</keyword>
<evidence type="ECO:0000256" key="5">
    <source>
        <dbReference type="ARBA" id="ARBA00022759"/>
    </source>
</evidence>
<dbReference type="Gene3D" id="3.30.160.20">
    <property type="match status" value="1"/>
</dbReference>
<dbReference type="Proteomes" id="UP000483362">
    <property type="component" value="Unassembled WGS sequence"/>
</dbReference>
<evidence type="ECO:0000256" key="7">
    <source>
        <dbReference type="ARBA" id="ARBA00022884"/>
    </source>
</evidence>
<evidence type="ECO:0000313" key="12">
    <source>
        <dbReference type="Proteomes" id="UP000483362"/>
    </source>
</evidence>
<keyword evidence="8" id="KW-0963">Cytoplasm</keyword>
<dbReference type="GO" id="GO:0005737">
    <property type="term" value="C:cytoplasm"/>
    <property type="evidence" value="ECO:0007669"/>
    <property type="project" value="UniProtKB-SubCell"/>
</dbReference>
<keyword evidence="8" id="KW-0460">Magnesium</keyword>
<comment type="subunit">
    <text evidence="8">Homodimer.</text>
</comment>
<organism evidence="11 12">
    <name type="scientific">Sodaliphilus pleomorphus</name>
    <dbReference type="NCBI Taxonomy" id="2606626"/>
    <lineage>
        <taxon>Bacteria</taxon>
        <taxon>Pseudomonadati</taxon>
        <taxon>Bacteroidota</taxon>
        <taxon>Bacteroidia</taxon>
        <taxon>Bacteroidales</taxon>
        <taxon>Muribaculaceae</taxon>
        <taxon>Sodaliphilus</taxon>
    </lineage>
</organism>
<dbReference type="InterPro" id="IPR036389">
    <property type="entry name" value="RNase_III_sf"/>
</dbReference>
<dbReference type="InterPro" id="IPR011907">
    <property type="entry name" value="RNase_III"/>
</dbReference>
<dbReference type="NCBIfam" id="TIGR02191">
    <property type="entry name" value="RNaseIII"/>
    <property type="match status" value="1"/>
</dbReference>
<dbReference type="SMART" id="SM00535">
    <property type="entry name" value="RIBOc"/>
    <property type="match status" value="1"/>
</dbReference>
<feature type="domain" description="DRBM" evidence="9">
    <location>
        <begin position="179"/>
        <end position="248"/>
    </location>
</feature>
<keyword evidence="8" id="KW-0699">rRNA-binding</keyword>
<feature type="binding site" evidence="8">
    <location>
        <position position="140"/>
    </location>
    <ligand>
        <name>Mg(2+)</name>
        <dbReference type="ChEBI" id="CHEBI:18420"/>
    </ligand>
</feature>
<dbReference type="Pfam" id="PF14622">
    <property type="entry name" value="Ribonucleas_3_3"/>
    <property type="match status" value="1"/>
</dbReference>
<comment type="cofactor">
    <cofactor evidence="8">
        <name>Mg(2+)</name>
        <dbReference type="ChEBI" id="CHEBI:18420"/>
    </cofactor>
</comment>
<dbReference type="SMART" id="SM00358">
    <property type="entry name" value="DSRM"/>
    <property type="match status" value="1"/>
</dbReference>
<evidence type="ECO:0000259" key="9">
    <source>
        <dbReference type="PROSITE" id="PS50137"/>
    </source>
</evidence>
<protein>
    <recommendedName>
        <fullName evidence="8">Ribonuclease 3</fullName>
        <ecNumber evidence="8">3.1.26.3</ecNumber>
    </recommendedName>
    <alternativeName>
        <fullName evidence="8">Ribonuclease III</fullName>
        <shortName evidence="8">RNase III</shortName>
    </alternativeName>
</protein>
<feature type="active site" evidence="8">
    <location>
        <position position="72"/>
    </location>
</feature>
<feature type="active site" evidence="8">
    <location>
        <position position="140"/>
    </location>
</feature>
<dbReference type="AlphaFoldDB" id="A0A6L5XA07"/>
<dbReference type="GO" id="GO:0004525">
    <property type="term" value="F:ribonuclease III activity"/>
    <property type="evidence" value="ECO:0007669"/>
    <property type="project" value="UniProtKB-UniRule"/>
</dbReference>
<comment type="caution">
    <text evidence="11">The sequence shown here is derived from an EMBL/GenBank/DDBJ whole genome shotgun (WGS) entry which is preliminary data.</text>
</comment>
<evidence type="ECO:0000256" key="2">
    <source>
        <dbReference type="ARBA" id="ARBA00010183"/>
    </source>
</evidence>
<dbReference type="PROSITE" id="PS50142">
    <property type="entry name" value="RNASE_3_2"/>
    <property type="match status" value="1"/>
</dbReference>
<keyword evidence="5 8" id="KW-0255">Endonuclease</keyword>
<name>A0A6L5XA07_9BACT</name>
<sequence>MCRHTTVFNKIISLVKLLFSKDKELYVFIHGITGFYPRNIALYKLAFVHRSMPVKTASGKWVNNERLEYLGDAVLDLVVAAYLYDKYPEQHEGFLTSTRAKIVQRESLNRIGRVFHLESHVKASAHSSSHNSYISGNAVEALVGAIYLDRGYKVAQRFICRKIIDENIKLEDLVNTEKNFKSRLIEWTQKYHVSIEFELIDTYSDADNNPIFKTAILLGGIFAADATGYSKKESHQGASKKALDRVASDTLFREQVLSTAPTTDGFNQ</sequence>
<dbReference type="EMBL" id="VULT01000001">
    <property type="protein sequence ID" value="MSS16285.1"/>
    <property type="molecule type" value="Genomic_DNA"/>
</dbReference>
<dbReference type="GO" id="GO:0003725">
    <property type="term" value="F:double-stranded RNA binding"/>
    <property type="evidence" value="ECO:0007669"/>
    <property type="project" value="TreeGrafter"/>
</dbReference>
<dbReference type="GO" id="GO:0010468">
    <property type="term" value="P:regulation of gene expression"/>
    <property type="evidence" value="ECO:0007669"/>
    <property type="project" value="TreeGrafter"/>
</dbReference>
<keyword evidence="8" id="KW-0479">Metal-binding</keyword>
<dbReference type="GO" id="GO:0006364">
    <property type="term" value="P:rRNA processing"/>
    <property type="evidence" value="ECO:0007669"/>
    <property type="project" value="UniProtKB-UniRule"/>
</dbReference>
<dbReference type="GO" id="GO:0046872">
    <property type="term" value="F:metal ion binding"/>
    <property type="evidence" value="ECO:0007669"/>
    <property type="project" value="UniProtKB-KW"/>
</dbReference>
<feature type="binding site" evidence="8">
    <location>
        <position position="68"/>
    </location>
    <ligand>
        <name>Mg(2+)</name>
        <dbReference type="ChEBI" id="CHEBI:18420"/>
    </ligand>
</feature>
<proteinExistence type="inferred from homology"/>
<keyword evidence="3 8" id="KW-0507">mRNA processing</keyword>
<evidence type="ECO:0000259" key="10">
    <source>
        <dbReference type="PROSITE" id="PS50142"/>
    </source>
</evidence>
<dbReference type="PROSITE" id="PS50137">
    <property type="entry name" value="DS_RBD"/>
    <property type="match status" value="1"/>
</dbReference>
<keyword evidence="12" id="KW-1185">Reference proteome</keyword>